<gene>
    <name evidence="1" type="ORF">ENF30_01215</name>
</gene>
<dbReference type="AlphaFoldDB" id="A0A7V0IA32"/>
<proteinExistence type="predicted"/>
<protein>
    <submittedName>
        <fullName evidence="1">Uncharacterized protein</fullName>
    </submittedName>
</protein>
<comment type="caution">
    <text evidence="1">The sequence shown here is derived from an EMBL/GenBank/DDBJ whole genome shotgun (WGS) entry which is preliminary data.</text>
</comment>
<sequence>MLIPRKKEIFRPNCKPTEDSTEGRIVLQCNPKLEKDGKVFTGERPTKIIVEGGRALIIDDGGITEEMMEKLKKHIEKNSL</sequence>
<evidence type="ECO:0000313" key="1">
    <source>
        <dbReference type="EMBL" id="HDD35397.1"/>
    </source>
</evidence>
<dbReference type="Proteomes" id="UP000885706">
    <property type="component" value="Unassembled WGS sequence"/>
</dbReference>
<name>A0A7V0IA32_DESA2</name>
<accession>A0A7V0IA32</accession>
<dbReference type="EMBL" id="DQWQ01000056">
    <property type="protein sequence ID" value="HDD35397.1"/>
    <property type="molecule type" value="Genomic_DNA"/>
</dbReference>
<reference evidence="1" key="1">
    <citation type="journal article" date="2020" name="mSystems">
        <title>Genome- and Community-Level Interaction Insights into Carbon Utilization and Element Cycling Functions of Hydrothermarchaeota in Hydrothermal Sediment.</title>
        <authorList>
            <person name="Zhou Z."/>
            <person name="Liu Y."/>
            <person name="Xu W."/>
            <person name="Pan J."/>
            <person name="Luo Z.H."/>
            <person name="Li M."/>
        </authorList>
    </citation>
    <scope>NUCLEOTIDE SEQUENCE [LARGE SCALE GENOMIC DNA]</scope>
    <source>
        <strain evidence="1">HyVt-113</strain>
    </source>
</reference>
<organism evidence="1">
    <name type="scientific">Desulfofervidus auxilii</name>
    <dbReference type="NCBI Taxonomy" id="1621989"/>
    <lineage>
        <taxon>Bacteria</taxon>
        <taxon>Pseudomonadati</taxon>
        <taxon>Thermodesulfobacteriota</taxon>
        <taxon>Candidatus Desulfofervidia</taxon>
        <taxon>Candidatus Desulfofervidales</taxon>
        <taxon>Candidatus Desulfofervidaceae</taxon>
        <taxon>Candidatus Desulfofervidus</taxon>
    </lineage>
</organism>